<comment type="caution">
    <text evidence="1">The sequence shown here is derived from an EMBL/GenBank/DDBJ whole genome shotgun (WGS) entry which is preliminary data.</text>
</comment>
<dbReference type="Gene3D" id="3.30.565.60">
    <property type="match status" value="1"/>
</dbReference>
<dbReference type="InterPro" id="IPR038475">
    <property type="entry name" value="RecG_C_sf"/>
</dbReference>
<proteinExistence type="predicted"/>
<dbReference type="PANTHER" id="PTHR30595:SF6">
    <property type="entry name" value="SCHLAFEN ALBA-2 DOMAIN-CONTAINING PROTEIN"/>
    <property type="match status" value="1"/>
</dbReference>
<name>A0A1V1PAQ8_9BACT</name>
<dbReference type="EMBL" id="ATBP01000197">
    <property type="protein sequence ID" value="ETR71992.1"/>
    <property type="molecule type" value="Genomic_DNA"/>
</dbReference>
<dbReference type="Pfam" id="PF13749">
    <property type="entry name" value="HATPase_c_4"/>
    <property type="match status" value="1"/>
</dbReference>
<gene>
    <name evidence="1" type="ORF">OMM_07776</name>
</gene>
<evidence type="ECO:0000313" key="2">
    <source>
        <dbReference type="Proteomes" id="UP000189670"/>
    </source>
</evidence>
<protein>
    <submittedName>
        <fullName evidence="1">Uncharacterized protein</fullName>
    </submittedName>
</protein>
<organism evidence="1 2">
    <name type="scientific">Candidatus Magnetoglobus multicellularis str. Araruama</name>
    <dbReference type="NCBI Taxonomy" id="890399"/>
    <lineage>
        <taxon>Bacteria</taxon>
        <taxon>Pseudomonadati</taxon>
        <taxon>Thermodesulfobacteriota</taxon>
        <taxon>Desulfobacteria</taxon>
        <taxon>Desulfobacterales</taxon>
        <taxon>Desulfobacteraceae</taxon>
        <taxon>Candidatus Magnetoglobus</taxon>
    </lineage>
</organism>
<dbReference type="AlphaFoldDB" id="A0A1V1PAQ8"/>
<dbReference type="Proteomes" id="UP000189670">
    <property type="component" value="Unassembled WGS sequence"/>
</dbReference>
<evidence type="ECO:0000313" key="1">
    <source>
        <dbReference type="EMBL" id="ETR71992.1"/>
    </source>
</evidence>
<accession>A0A1V1PAQ8</accession>
<dbReference type="PANTHER" id="PTHR30595">
    <property type="entry name" value="GLPR-RELATED TRANSCRIPTIONAL REPRESSOR"/>
    <property type="match status" value="1"/>
</dbReference>
<sequence length="97" mass="11195">MFSDRLEIESPGTLPNTLTEDNIRVGVHVEINPTILSFLAKDKQFRYSGRGTGIPRVIKMCQHEGIAIRFVNDSQTQRFCVVISRRYGIIDYETYDR</sequence>
<reference evidence="2" key="1">
    <citation type="submission" date="2012-11" db="EMBL/GenBank/DDBJ databases">
        <authorList>
            <person name="Lucero-Rivera Y.E."/>
            <person name="Tovar-Ramirez D."/>
        </authorList>
    </citation>
    <scope>NUCLEOTIDE SEQUENCE [LARGE SCALE GENOMIC DNA]</scope>
    <source>
        <strain evidence="2">Araruama</strain>
    </source>
</reference>